<dbReference type="PROSITE" id="PS00767">
    <property type="entry name" value="THF_DHG_CYH_2"/>
    <property type="match status" value="1"/>
</dbReference>
<comment type="catalytic activity">
    <reaction evidence="12">
        <text>(6R)-5,10-methylene-5,6,7,8-tetrahydrofolate + NADP(+) = (6R)-5,10-methenyltetrahydrofolate + NADPH</text>
        <dbReference type="Rhea" id="RHEA:22812"/>
        <dbReference type="ChEBI" id="CHEBI:15636"/>
        <dbReference type="ChEBI" id="CHEBI:57455"/>
        <dbReference type="ChEBI" id="CHEBI:57783"/>
        <dbReference type="ChEBI" id="CHEBI:58349"/>
        <dbReference type="EC" id="1.5.1.5"/>
    </reaction>
</comment>
<comment type="function">
    <text evidence="12">Catalyzes the oxidation of 5,10-methylenetetrahydrofolate to 5,10-methenyltetrahydrofolate and then the hydrolysis of 5,10-methenyltetrahydrofolate to 10-formyltetrahydrofolate.</text>
</comment>
<keyword evidence="7 12" id="KW-0521">NADP</keyword>
<keyword evidence="4 12" id="KW-0028">Amino-acid biosynthesis</keyword>
<protein>
    <recommendedName>
        <fullName evidence="12">Bifunctional protein FolD</fullName>
    </recommendedName>
    <domain>
        <recommendedName>
            <fullName evidence="12">Methylenetetrahydrofolate dehydrogenase</fullName>
            <ecNumber evidence="12">1.5.1.5</ecNumber>
        </recommendedName>
    </domain>
    <domain>
        <recommendedName>
            <fullName evidence="12">Methenyltetrahydrofolate cyclohydrolase</fullName>
            <ecNumber evidence="12">3.5.4.9</ecNumber>
        </recommendedName>
    </domain>
</protein>
<comment type="subunit">
    <text evidence="2 12">Homodimer.</text>
</comment>
<dbReference type="SMR" id="A0A7V8EAS1"/>
<dbReference type="SUPFAM" id="SSF53223">
    <property type="entry name" value="Aminoacid dehydrogenase-like, N-terminal domain"/>
    <property type="match status" value="1"/>
</dbReference>
<keyword evidence="3 12" id="KW-0554">One-carbon metabolism</keyword>
<dbReference type="GO" id="GO:0035999">
    <property type="term" value="P:tetrahydrofolate interconversion"/>
    <property type="evidence" value="ECO:0007669"/>
    <property type="project" value="UniProtKB-UniRule"/>
</dbReference>
<dbReference type="CDD" id="cd01080">
    <property type="entry name" value="NAD_bind_m-THF_DH_Cyclohyd"/>
    <property type="match status" value="1"/>
</dbReference>
<evidence type="ECO:0000256" key="2">
    <source>
        <dbReference type="ARBA" id="ARBA00011738"/>
    </source>
</evidence>
<reference evidence="15 16" key="1">
    <citation type="submission" date="2019-12" db="EMBL/GenBank/DDBJ databases">
        <authorList>
            <person name="Woiski C."/>
        </authorList>
    </citation>
    <scope>NUCLEOTIDE SEQUENCE [LARGE SCALE GENOMIC DNA]</scope>
    <source>
        <strain evidence="15 16">BOE100</strain>
    </source>
</reference>
<evidence type="ECO:0000313" key="15">
    <source>
        <dbReference type="EMBL" id="KAF0251187.1"/>
    </source>
</evidence>
<comment type="similarity">
    <text evidence="12">Belongs to the tetrahydrofolate dehydrogenase/cyclohydrolase family.</text>
</comment>
<evidence type="ECO:0000259" key="14">
    <source>
        <dbReference type="Pfam" id="PF02882"/>
    </source>
</evidence>
<dbReference type="GO" id="GO:0004477">
    <property type="term" value="F:methenyltetrahydrofolate cyclohydrolase activity"/>
    <property type="evidence" value="ECO:0007669"/>
    <property type="project" value="UniProtKB-UniRule"/>
</dbReference>
<evidence type="ECO:0000256" key="11">
    <source>
        <dbReference type="ARBA" id="ARBA00023268"/>
    </source>
</evidence>
<comment type="caution">
    <text evidence="15">The sequence shown here is derived from an EMBL/GenBank/DDBJ whole genome shotgun (WGS) entry which is preliminary data.</text>
</comment>
<comment type="catalytic activity">
    <reaction evidence="12">
        <text>(6R)-5,10-methenyltetrahydrofolate + H2O = (6R)-10-formyltetrahydrofolate + H(+)</text>
        <dbReference type="Rhea" id="RHEA:23700"/>
        <dbReference type="ChEBI" id="CHEBI:15377"/>
        <dbReference type="ChEBI" id="CHEBI:15378"/>
        <dbReference type="ChEBI" id="CHEBI:57455"/>
        <dbReference type="ChEBI" id="CHEBI:195366"/>
        <dbReference type="EC" id="3.5.4.9"/>
    </reaction>
</comment>
<keyword evidence="11 12" id="KW-0511">Multifunctional enzyme</keyword>
<sequence>MTAQLIDGKALAAQVRQEVEEGVAAFIADGWAAPGLAVVLVGCDAASQVYVENKIRQTEAVGMRSERFLLPADTDESQLLTLIEQLNNNDAIHGILVQFPLPPQIDVSRVISAIHPSKDVDGFNPLNVGRLAAGLEGGLTPCTPLGVMRLIRSVHPDIAGMGALVVGASNVVGRPLARLLLQADCTVSIAHIRTTDLARRCREADILVVATGVPGLIRGDYIKPGATVIDVGISRVRLPNGRDKLTGDVAFEEAVEVAGAITPVPGGVGPMTIAYLLANTLQAARAAVRLR</sequence>
<dbReference type="InterPro" id="IPR046346">
    <property type="entry name" value="Aminoacid_DH-like_N_sf"/>
</dbReference>
<feature type="binding site" evidence="12">
    <location>
        <position position="192"/>
    </location>
    <ligand>
        <name>NADP(+)</name>
        <dbReference type="ChEBI" id="CHEBI:58349"/>
    </ligand>
</feature>
<accession>A0A7V8EAS1</accession>
<evidence type="ECO:0000259" key="13">
    <source>
        <dbReference type="Pfam" id="PF00763"/>
    </source>
</evidence>
<comment type="pathway">
    <text evidence="1 12">One-carbon metabolism; tetrahydrofolate interconversion.</text>
</comment>
<dbReference type="EC" id="1.5.1.5" evidence="12"/>
<dbReference type="InterPro" id="IPR000672">
    <property type="entry name" value="THF_DH/CycHdrlase"/>
</dbReference>
<keyword evidence="10 12" id="KW-0486">Methionine biosynthesis</keyword>
<dbReference type="Proteomes" id="UP000442695">
    <property type="component" value="Unassembled WGS sequence"/>
</dbReference>
<dbReference type="NCBIfam" id="NF010785">
    <property type="entry name" value="PRK14188.1"/>
    <property type="match status" value="1"/>
</dbReference>
<dbReference type="RefSeq" id="WP_010952965.1">
    <property type="nucleotide sequence ID" value="NZ_CABEEI010000004.1"/>
</dbReference>
<evidence type="ECO:0000256" key="1">
    <source>
        <dbReference type="ARBA" id="ARBA00004777"/>
    </source>
</evidence>
<evidence type="ECO:0000256" key="12">
    <source>
        <dbReference type="HAMAP-Rule" id="MF_01576"/>
    </source>
</evidence>
<dbReference type="InterPro" id="IPR020631">
    <property type="entry name" value="THF_DH/CycHdrlase_NAD-bd_dom"/>
</dbReference>
<keyword evidence="8 12" id="KW-0560">Oxidoreductase</keyword>
<keyword evidence="6 12" id="KW-0378">Hydrolase</keyword>
<feature type="binding site" evidence="12">
    <location>
        <begin position="167"/>
        <end position="169"/>
    </location>
    <ligand>
        <name>NADP(+)</name>
        <dbReference type="ChEBI" id="CHEBI:58349"/>
    </ligand>
</feature>
<keyword evidence="9 12" id="KW-0368">Histidine biosynthesis</keyword>
<organism evidence="15 16">
    <name type="scientific">Pseudomonas putida</name>
    <name type="common">Arthrobacter siderocapsulatus</name>
    <dbReference type="NCBI Taxonomy" id="303"/>
    <lineage>
        <taxon>Bacteria</taxon>
        <taxon>Pseudomonadati</taxon>
        <taxon>Pseudomonadota</taxon>
        <taxon>Gammaproteobacteria</taxon>
        <taxon>Pseudomonadales</taxon>
        <taxon>Pseudomonadaceae</taxon>
        <taxon>Pseudomonas</taxon>
    </lineage>
</organism>
<feature type="binding site" evidence="12">
    <location>
        <position position="233"/>
    </location>
    <ligand>
        <name>NADP(+)</name>
        <dbReference type="ChEBI" id="CHEBI:58349"/>
    </ligand>
</feature>
<dbReference type="SUPFAM" id="SSF51735">
    <property type="entry name" value="NAD(P)-binding Rossmann-fold domains"/>
    <property type="match status" value="1"/>
</dbReference>
<dbReference type="EC" id="3.5.4.9" evidence="12"/>
<dbReference type="UniPathway" id="UPA00193"/>
<evidence type="ECO:0000256" key="5">
    <source>
        <dbReference type="ARBA" id="ARBA00022755"/>
    </source>
</evidence>
<evidence type="ECO:0000256" key="7">
    <source>
        <dbReference type="ARBA" id="ARBA00022857"/>
    </source>
</evidence>
<feature type="domain" description="Tetrahydrofolate dehydrogenase/cyclohydrolase NAD(P)-binding" evidence="14">
    <location>
        <begin position="141"/>
        <end position="286"/>
    </location>
</feature>
<feature type="domain" description="Tetrahydrofolate dehydrogenase/cyclohydrolase catalytic" evidence="13">
    <location>
        <begin position="6"/>
        <end position="121"/>
    </location>
</feature>
<dbReference type="FunFam" id="3.40.50.720:FF:000006">
    <property type="entry name" value="Bifunctional protein FolD"/>
    <property type="match status" value="1"/>
</dbReference>
<dbReference type="InterPro" id="IPR036291">
    <property type="entry name" value="NAD(P)-bd_dom_sf"/>
</dbReference>
<dbReference type="PRINTS" id="PR00085">
    <property type="entry name" value="THFDHDRGNASE"/>
</dbReference>
<gene>
    <name evidence="12 15" type="primary">folD</name>
    <name evidence="15" type="ORF">GN299_30055</name>
</gene>
<dbReference type="NCBIfam" id="NF008058">
    <property type="entry name" value="PRK10792.1"/>
    <property type="match status" value="1"/>
</dbReference>
<evidence type="ECO:0000256" key="10">
    <source>
        <dbReference type="ARBA" id="ARBA00023167"/>
    </source>
</evidence>
<evidence type="ECO:0000256" key="3">
    <source>
        <dbReference type="ARBA" id="ARBA00022563"/>
    </source>
</evidence>
<dbReference type="Gene3D" id="3.40.50.720">
    <property type="entry name" value="NAD(P)-binding Rossmann-like Domain"/>
    <property type="match status" value="1"/>
</dbReference>
<dbReference type="InterPro" id="IPR020867">
    <property type="entry name" value="THF_DH/CycHdrlase_CS"/>
</dbReference>
<dbReference type="GO" id="GO:0006164">
    <property type="term" value="P:purine nucleotide biosynthetic process"/>
    <property type="evidence" value="ECO:0007669"/>
    <property type="project" value="UniProtKB-KW"/>
</dbReference>
<dbReference type="InterPro" id="IPR020630">
    <property type="entry name" value="THF_DH/CycHdrlase_cat_dom"/>
</dbReference>
<dbReference type="PANTHER" id="PTHR48099:SF5">
    <property type="entry name" value="C-1-TETRAHYDROFOLATE SYNTHASE, CYTOPLASMIC"/>
    <property type="match status" value="1"/>
</dbReference>
<dbReference type="Pfam" id="PF02882">
    <property type="entry name" value="THF_DHG_CYH_C"/>
    <property type="match status" value="1"/>
</dbReference>
<name>A0A7V8EAS1_PSEPU</name>
<dbReference type="Gene3D" id="3.40.50.10860">
    <property type="entry name" value="Leucine Dehydrogenase, chain A, domain 1"/>
    <property type="match status" value="1"/>
</dbReference>
<evidence type="ECO:0000256" key="6">
    <source>
        <dbReference type="ARBA" id="ARBA00022801"/>
    </source>
</evidence>
<dbReference type="Pfam" id="PF00763">
    <property type="entry name" value="THF_DHG_CYH"/>
    <property type="match status" value="1"/>
</dbReference>
<dbReference type="HAMAP" id="MF_01576">
    <property type="entry name" value="THF_DHG_CYH"/>
    <property type="match status" value="1"/>
</dbReference>
<evidence type="ECO:0000313" key="16">
    <source>
        <dbReference type="Proteomes" id="UP000442695"/>
    </source>
</evidence>
<dbReference type="GO" id="GO:0005829">
    <property type="term" value="C:cytosol"/>
    <property type="evidence" value="ECO:0007669"/>
    <property type="project" value="TreeGrafter"/>
</dbReference>
<dbReference type="PANTHER" id="PTHR48099">
    <property type="entry name" value="C-1-TETRAHYDROFOLATE SYNTHASE, CYTOPLASMIC-RELATED"/>
    <property type="match status" value="1"/>
</dbReference>
<evidence type="ECO:0000256" key="8">
    <source>
        <dbReference type="ARBA" id="ARBA00023002"/>
    </source>
</evidence>
<dbReference type="FunFam" id="3.40.50.10860:FF:000005">
    <property type="entry name" value="C-1-tetrahydrofolate synthase, cytoplasmic, putative"/>
    <property type="match status" value="1"/>
</dbReference>
<keyword evidence="5 12" id="KW-0658">Purine biosynthesis</keyword>
<proteinExistence type="inferred from homology"/>
<dbReference type="GO" id="GO:0004488">
    <property type="term" value="F:methylenetetrahydrofolate dehydrogenase (NADP+) activity"/>
    <property type="evidence" value="ECO:0007669"/>
    <property type="project" value="UniProtKB-UniRule"/>
</dbReference>
<dbReference type="AlphaFoldDB" id="A0A7V8EAS1"/>
<dbReference type="GO" id="GO:0009086">
    <property type="term" value="P:methionine biosynthetic process"/>
    <property type="evidence" value="ECO:0007669"/>
    <property type="project" value="UniProtKB-KW"/>
</dbReference>
<dbReference type="GO" id="GO:0000105">
    <property type="term" value="P:L-histidine biosynthetic process"/>
    <property type="evidence" value="ECO:0007669"/>
    <property type="project" value="UniProtKB-KW"/>
</dbReference>
<dbReference type="EMBL" id="WOWR01000067">
    <property type="protein sequence ID" value="KAF0251187.1"/>
    <property type="molecule type" value="Genomic_DNA"/>
</dbReference>
<evidence type="ECO:0000256" key="4">
    <source>
        <dbReference type="ARBA" id="ARBA00022605"/>
    </source>
</evidence>
<evidence type="ECO:0000256" key="9">
    <source>
        <dbReference type="ARBA" id="ARBA00023102"/>
    </source>
</evidence>